<dbReference type="Proteomes" id="UP000266698">
    <property type="component" value="Unassembled WGS sequence"/>
</dbReference>
<dbReference type="GO" id="GO:0008289">
    <property type="term" value="F:lipid binding"/>
    <property type="evidence" value="ECO:0007669"/>
    <property type="project" value="UniProtKB-KW"/>
</dbReference>
<name>A0A396FEF1_9FIRM</name>
<evidence type="ECO:0000313" key="4">
    <source>
        <dbReference type="Proteomes" id="UP000266698"/>
    </source>
</evidence>
<gene>
    <name evidence="3" type="ORF">DW001_10505</name>
</gene>
<sequence length="314" mass="35412">MRGKIPYDPHIIFIIKENNMSNYVISCCSTADLTREHMLERNIKYACFHYELDGKEYMDDLGQSMPLPDFYKAMEAGAMTNTSQINQGEYMEYFRQFLDEGYDVLHCTLSSGISGTVNSARLAKEALKEEYPDRKIYVIDSLAASSGFGLLMDKLADLRDSGMDIDTLADWTMEHRLEVNHWFFSSDLTFFIRGGRISKTAGFVGNVLNICPFMNVSNEGKLIVREKIRTKKKAIKEMLVKMQALCKDGADYSDKVYISNSACYDDAKAVADLIEAAFPKMKGKVEINDIGTTIGSHTGPGTVALFFWGNKRED</sequence>
<dbReference type="PROSITE" id="PS51482">
    <property type="entry name" value="DEGV"/>
    <property type="match status" value="1"/>
</dbReference>
<proteinExistence type="predicted"/>
<protein>
    <submittedName>
        <fullName evidence="3">DegV family protein</fullName>
    </submittedName>
</protein>
<dbReference type="InterPro" id="IPR050270">
    <property type="entry name" value="DegV_domain_contain"/>
</dbReference>
<dbReference type="Gene3D" id="3.40.50.10170">
    <property type="match status" value="1"/>
</dbReference>
<keyword evidence="2" id="KW-0446">Lipid-binding</keyword>
<dbReference type="Pfam" id="PF02645">
    <property type="entry name" value="DegV"/>
    <property type="match status" value="1"/>
</dbReference>
<dbReference type="EMBL" id="QRPB01000012">
    <property type="protein sequence ID" value="RHL78060.1"/>
    <property type="molecule type" value="Genomic_DNA"/>
</dbReference>
<dbReference type="AlphaFoldDB" id="A0A396FEF1"/>
<dbReference type="NCBIfam" id="TIGR00762">
    <property type="entry name" value="DegV"/>
    <property type="match status" value="1"/>
</dbReference>
<dbReference type="PANTHER" id="PTHR33434:SF3">
    <property type="entry name" value="DEGV DOMAIN-CONTAINING PROTEIN YITS"/>
    <property type="match status" value="1"/>
</dbReference>
<dbReference type="InterPro" id="IPR043168">
    <property type="entry name" value="DegV_C"/>
</dbReference>
<comment type="function">
    <text evidence="1">May bind long-chain fatty acids, such as palmitate, and may play a role in lipid transport or fatty acid metabolism.</text>
</comment>
<organism evidence="3 4">
    <name type="scientific">Agathobacter rectalis</name>
    <dbReference type="NCBI Taxonomy" id="39491"/>
    <lineage>
        <taxon>Bacteria</taxon>
        <taxon>Bacillati</taxon>
        <taxon>Bacillota</taxon>
        <taxon>Clostridia</taxon>
        <taxon>Lachnospirales</taxon>
        <taxon>Lachnospiraceae</taxon>
        <taxon>Agathobacter</taxon>
    </lineage>
</organism>
<evidence type="ECO:0000256" key="1">
    <source>
        <dbReference type="ARBA" id="ARBA00003238"/>
    </source>
</evidence>
<evidence type="ECO:0000256" key="2">
    <source>
        <dbReference type="ARBA" id="ARBA00023121"/>
    </source>
</evidence>
<dbReference type="SUPFAM" id="SSF82549">
    <property type="entry name" value="DAK1/DegV-like"/>
    <property type="match status" value="1"/>
</dbReference>
<evidence type="ECO:0000313" key="3">
    <source>
        <dbReference type="EMBL" id="RHL78060.1"/>
    </source>
</evidence>
<reference evidence="3 4" key="1">
    <citation type="submission" date="2018-08" db="EMBL/GenBank/DDBJ databases">
        <title>A genome reference for cultivated species of the human gut microbiota.</title>
        <authorList>
            <person name="Zou Y."/>
            <person name="Xue W."/>
            <person name="Luo G."/>
        </authorList>
    </citation>
    <scope>NUCLEOTIDE SEQUENCE [LARGE SCALE GENOMIC DNA]</scope>
    <source>
        <strain evidence="3 4">AF36-2BH</strain>
    </source>
</reference>
<comment type="caution">
    <text evidence="3">The sequence shown here is derived from an EMBL/GenBank/DDBJ whole genome shotgun (WGS) entry which is preliminary data.</text>
</comment>
<dbReference type="InterPro" id="IPR003797">
    <property type="entry name" value="DegV"/>
</dbReference>
<accession>A0A396FEF1</accession>
<dbReference type="PANTHER" id="PTHR33434">
    <property type="entry name" value="DEGV DOMAIN-CONTAINING PROTEIN DR_1986-RELATED"/>
    <property type="match status" value="1"/>
</dbReference>
<dbReference type="Gene3D" id="3.30.1180.10">
    <property type="match status" value="1"/>
</dbReference>